<proteinExistence type="predicted"/>
<organism evidence="2 3">
    <name type="scientific">Paenibacillus tyrfis</name>
    <dbReference type="NCBI Taxonomy" id="1501230"/>
    <lineage>
        <taxon>Bacteria</taxon>
        <taxon>Bacillati</taxon>
        <taxon>Bacillota</taxon>
        <taxon>Bacilli</taxon>
        <taxon>Bacillales</taxon>
        <taxon>Paenibacillaceae</taxon>
        <taxon>Paenibacillus</taxon>
    </lineage>
</organism>
<keyword evidence="1" id="KW-1133">Transmembrane helix</keyword>
<keyword evidence="3" id="KW-1185">Reference proteome</keyword>
<feature type="transmembrane region" description="Helical" evidence="1">
    <location>
        <begin position="28"/>
        <end position="47"/>
    </location>
</feature>
<evidence type="ECO:0000256" key="1">
    <source>
        <dbReference type="SAM" id="Phobius"/>
    </source>
</evidence>
<dbReference type="AlphaFoldDB" id="A0A081P341"/>
<reference evidence="2 3" key="1">
    <citation type="submission" date="2014-06" db="EMBL/GenBank/DDBJ databases">
        <title>Draft genome sequence of Paenibacillus sp. MSt1.</title>
        <authorList>
            <person name="Aw Y.K."/>
            <person name="Ong K.S."/>
            <person name="Gan H.M."/>
            <person name="Lee S.M."/>
        </authorList>
    </citation>
    <scope>NUCLEOTIDE SEQUENCE [LARGE SCALE GENOMIC DNA]</scope>
    <source>
        <strain evidence="2 3">MSt1</strain>
    </source>
</reference>
<protein>
    <submittedName>
        <fullName evidence="2">Uncharacterized protein</fullName>
    </submittedName>
</protein>
<keyword evidence="1" id="KW-0472">Membrane</keyword>
<keyword evidence="1" id="KW-0812">Transmembrane</keyword>
<evidence type="ECO:0000313" key="2">
    <source>
        <dbReference type="EMBL" id="KEQ25114.1"/>
    </source>
</evidence>
<evidence type="ECO:0000313" key="3">
    <source>
        <dbReference type="Proteomes" id="UP000028123"/>
    </source>
</evidence>
<gene>
    <name evidence="2" type="ORF">ET33_05345</name>
</gene>
<dbReference type="EMBL" id="JNVM01000012">
    <property type="protein sequence ID" value="KEQ25114.1"/>
    <property type="molecule type" value="Genomic_DNA"/>
</dbReference>
<sequence>MIGIGLVYGCILLYEWKYLAARNRRRRTYFVVLGSLTAMFLGFEAVYVFKEKWALINVVETVFGPIQKLIFMKQ</sequence>
<dbReference type="eggNOG" id="ENOG502ZWCZ">
    <property type="taxonomic scope" value="Bacteria"/>
</dbReference>
<accession>A0A081P341</accession>
<dbReference type="RefSeq" id="WP_036683624.1">
    <property type="nucleotide sequence ID" value="NZ_FYEP01000020.1"/>
</dbReference>
<dbReference type="OrthoDB" id="2646397at2"/>
<comment type="caution">
    <text evidence="2">The sequence shown here is derived from an EMBL/GenBank/DDBJ whole genome shotgun (WGS) entry which is preliminary data.</text>
</comment>
<name>A0A081P341_9BACL</name>
<dbReference type="Proteomes" id="UP000028123">
    <property type="component" value="Unassembled WGS sequence"/>
</dbReference>